<evidence type="ECO:0000256" key="1">
    <source>
        <dbReference type="SAM" id="MobiDB-lite"/>
    </source>
</evidence>
<dbReference type="RefSeq" id="WP_140009226.1">
    <property type="nucleotide sequence ID" value="NZ_JBHMDG010000034.1"/>
</dbReference>
<evidence type="ECO:0000313" key="3">
    <source>
        <dbReference type="Proteomes" id="UP001589750"/>
    </source>
</evidence>
<feature type="compositionally biased region" description="Polar residues" evidence="1">
    <location>
        <begin position="210"/>
        <end position="219"/>
    </location>
</feature>
<dbReference type="EMBL" id="JBHMDG010000034">
    <property type="protein sequence ID" value="MFB9315451.1"/>
    <property type="molecule type" value="Genomic_DNA"/>
</dbReference>
<protein>
    <submittedName>
        <fullName evidence="2">Uncharacterized protein</fullName>
    </submittedName>
</protein>
<gene>
    <name evidence="2" type="ORF">ACFFRI_20570</name>
</gene>
<organism evidence="2 3">
    <name type="scientific">Nocardioides plantarum</name>
    <dbReference type="NCBI Taxonomy" id="29299"/>
    <lineage>
        <taxon>Bacteria</taxon>
        <taxon>Bacillati</taxon>
        <taxon>Actinomycetota</taxon>
        <taxon>Actinomycetes</taxon>
        <taxon>Propionibacteriales</taxon>
        <taxon>Nocardioidaceae</taxon>
        <taxon>Nocardioides</taxon>
    </lineage>
</organism>
<dbReference type="Proteomes" id="UP001589750">
    <property type="component" value="Unassembled WGS sequence"/>
</dbReference>
<evidence type="ECO:0000313" key="2">
    <source>
        <dbReference type="EMBL" id="MFB9315451.1"/>
    </source>
</evidence>
<comment type="caution">
    <text evidence="2">The sequence shown here is derived from an EMBL/GenBank/DDBJ whole genome shotgun (WGS) entry which is preliminary data.</text>
</comment>
<accession>A0ABV5KFD1</accession>
<proteinExistence type="predicted"/>
<sequence>MVPELTTETEQVVAMPDGTFELTSYREAVRTRLDGDWAPIDTTLQETPQGTVAPVATTSDIVFSGGGSSDPMVRLTEPGSTETADVVIEVRWEAPLPEPVLDGDTVTYPAVRPGVDLVLTAQTSGFTQALVVEDEAAASALIADPPQVTTASTNADLSTDDDGSIVASDADGPVFTSAPAVMWDSHTPDDAGEEPGSSTPGNAKIRRLHTSPTSNGSSVEMTLAPPAAVLTDPTVQYPLFLDPGYDQGSTHYLTVHSKGWNYYDDANQLMRVGYCDWGYECNTAIQGNARSYFNFNINALTQSGADASIIDATVFATQVYGATSASQPVELHKAGAFTSSTNWPGPIYSDLQTISSNAGYGDNASATLAFSSAAVRSYVETTASAEDGAIQFALAAPATDNRNYWKKFSRNPRLVVTYGFTPTTPTNLSINGPIECAGQPRYASDSTPTLYATSEEQSSSHLSLDYYFEVWRNPDANYPTRVRYHNSGVPKASGTTASWSIASENSNTSARLPPGDYGFRVRTTARDAVVGDIFSDWSYWYRFTVETVIPDVPVTTSHTYPEDYWGAAENAEGTFIATGSADTAGFSWSIDAGTPLAVINARCDYSYTATTGLMGFVPATAGRATIRIPAGSLPGGQQHNIVIKAFSHSHLTSDSTDSYDFFVPRTFNGSTGKNVVEFENMTATPKTEPDPAAMATTYNSAVGSAWSGGKHAAIIANRGTPTAPTTVDYTFSVPVAGYYALGARLATANHLGKLSFTLVDPNPTTGDTRLPIYGTNRVDRLVVDTYSATTGFKYVPLGEYLPQQGVLLEANHPYQLSVDIVGKNPNSVSHTYDGTWGSKTFDNYADNGYSAALDSLTVALLRQANFSSLSAAFDNQGIGTTTASKFDLSTNGTTSLSRAALDDIGFVPGGDFSAGGTTFKNVPQANNTKDNVISSGQTINLPANQGGNFIYLLATSTCGPVGGAFGQDLTMYYKLADGTLATSSAPLLTVPDWLSNSGTSADTVAMSHYLNGTSRVTTGSPKLYVLKFPINANYTGNTVKSVTLPRVGTTYTTGGCGTPGAGALHVFAVQVGS</sequence>
<reference evidence="2 3" key="1">
    <citation type="submission" date="2024-09" db="EMBL/GenBank/DDBJ databases">
        <authorList>
            <person name="Sun Q."/>
            <person name="Mori K."/>
        </authorList>
    </citation>
    <scope>NUCLEOTIDE SEQUENCE [LARGE SCALE GENOMIC DNA]</scope>
    <source>
        <strain evidence="2 3">JCM 9626</strain>
    </source>
</reference>
<feature type="region of interest" description="Disordered" evidence="1">
    <location>
        <begin position="149"/>
        <end position="219"/>
    </location>
</feature>
<keyword evidence="3" id="KW-1185">Reference proteome</keyword>
<name>A0ABV5KFD1_9ACTN</name>